<protein>
    <submittedName>
        <fullName evidence="1">Uncharacterized protein</fullName>
    </submittedName>
</protein>
<gene>
    <name evidence="1" type="ORF">NQ315_009358</name>
</gene>
<dbReference type="AlphaFoldDB" id="A0AAV8WG47"/>
<evidence type="ECO:0000313" key="1">
    <source>
        <dbReference type="EMBL" id="KAJ8925519.1"/>
    </source>
</evidence>
<sequence>MEIVSRCCDDEGNWYAAPICSYHQGLITNPCPDNFDWVEKICIYILENTTYPPQCPYEENLPFNQYVSILNPELLPIWMPVKREVVGDYGIDLFRWMEPTSNYKTPYSLCNEYEDCNQHYYFNDTHMNKSCLVYHNTSSIEMVSCDQRYTAICAYQSLPERPTSFCSQSYSQLNPCVQ</sequence>
<feature type="non-terminal residue" evidence="1">
    <location>
        <position position="178"/>
    </location>
</feature>
<accession>A0AAV8WG47</accession>
<dbReference type="EMBL" id="JANEYG010000001">
    <property type="protein sequence ID" value="KAJ8925519.1"/>
    <property type="molecule type" value="Genomic_DNA"/>
</dbReference>
<proteinExistence type="predicted"/>
<comment type="caution">
    <text evidence="1">The sequence shown here is derived from an EMBL/GenBank/DDBJ whole genome shotgun (WGS) entry which is preliminary data.</text>
</comment>
<name>A0AAV8WG47_9CUCU</name>
<organism evidence="1 2">
    <name type="scientific">Exocentrus adspersus</name>
    <dbReference type="NCBI Taxonomy" id="1586481"/>
    <lineage>
        <taxon>Eukaryota</taxon>
        <taxon>Metazoa</taxon>
        <taxon>Ecdysozoa</taxon>
        <taxon>Arthropoda</taxon>
        <taxon>Hexapoda</taxon>
        <taxon>Insecta</taxon>
        <taxon>Pterygota</taxon>
        <taxon>Neoptera</taxon>
        <taxon>Endopterygota</taxon>
        <taxon>Coleoptera</taxon>
        <taxon>Polyphaga</taxon>
        <taxon>Cucujiformia</taxon>
        <taxon>Chrysomeloidea</taxon>
        <taxon>Cerambycidae</taxon>
        <taxon>Lamiinae</taxon>
        <taxon>Acanthocinini</taxon>
        <taxon>Exocentrus</taxon>
    </lineage>
</organism>
<dbReference type="Proteomes" id="UP001159042">
    <property type="component" value="Unassembled WGS sequence"/>
</dbReference>
<evidence type="ECO:0000313" key="2">
    <source>
        <dbReference type="Proteomes" id="UP001159042"/>
    </source>
</evidence>
<reference evidence="1 2" key="1">
    <citation type="journal article" date="2023" name="Insect Mol. Biol.">
        <title>Genome sequencing provides insights into the evolution of gene families encoding plant cell wall-degrading enzymes in longhorned beetles.</title>
        <authorList>
            <person name="Shin N.R."/>
            <person name="Okamura Y."/>
            <person name="Kirsch R."/>
            <person name="Pauchet Y."/>
        </authorList>
    </citation>
    <scope>NUCLEOTIDE SEQUENCE [LARGE SCALE GENOMIC DNA]</scope>
    <source>
        <strain evidence="1">EAD_L_NR</strain>
    </source>
</reference>
<keyword evidence="2" id="KW-1185">Reference proteome</keyword>